<evidence type="ECO:0000313" key="1">
    <source>
        <dbReference type="EMBL" id="KKL89467.1"/>
    </source>
</evidence>
<comment type="caution">
    <text evidence="1">The sequence shown here is derived from an EMBL/GenBank/DDBJ whole genome shotgun (WGS) entry which is preliminary data.</text>
</comment>
<dbReference type="EMBL" id="LAZR01020277">
    <property type="protein sequence ID" value="KKL89467.1"/>
    <property type="molecule type" value="Genomic_DNA"/>
</dbReference>
<dbReference type="AlphaFoldDB" id="A0A0F9IQP7"/>
<reference evidence="1" key="1">
    <citation type="journal article" date="2015" name="Nature">
        <title>Complex archaea that bridge the gap between prokaryotes and eukaryotes.</title>
        <authorList>
            <person name="Spang A."/>
            <person name="Saw J.H."/>
            <person name="Jorgensen S.L."/>
            <person name="Zaremba-Niedzwiedzka K."/>
            <person name="Martijn J."/>
            <person name="Lind A.E."/>
            <person name="van Eijk R."/>
            <person name="Schleper C."/>
            <person name="Guy L."/>
            <person name="Ettema T.J."/>
        </authorList>
    </citation>
    <scope>NUCLEOTIDE SEQUENCE</scope>
</reference>
<sequence length="51" mass="5804">FQNTLGDLRDCSDYLDEADLSEEEAKARKRLIKVCQSIVDDAESLDLLDED</sequence>
<organism evidence="1">
    <name type="scientific">marine sediment metagenome</name>
    <dbReference type="NCBI Taxonomy" id="412755"/>
    <lineage>
        <taxon>unclassified sequences</taxon>
        <taxon>metagenomes</taxon>
        <taxon>ecological metagenomes</taxon>
    </lineage>
</organism>
<protein>
    <submittedName>
        <fullName evidence="1">Uncharacterized protein</fullName>
    </submittedName>
</protein>
<feature type="non-terminal residue" evidence="1">
    <location>
        <position position="1"/>
    </location>
</feature>
<accession>A0A0F9IQP7</accession>
<proteinExistence type="predicted"/>
<name>A0A0F9IQP7_9ZZZZ</name>
<gene>
    <name evidence="1" type="ORF">LCGC14_1914360</name>
</gene>